<feature type="compositionally biased region" description="Low complexity" evidence="3">
    <location>
        <begin position="49"/>
        <end position="60"/>
    </location>
</feature>
<dbReference type="SMART" id="SM00635">
    <property type="entry name" value="BID_2"/>
    <property type="match status" value="1"/>
</dbReference>
<dbReference type="InterPro" id="IPR042229">
    <property type="entry name" value="Listeria/Bacterioides_rpt_sf"/>
</dbReference>
<dbReference type="Gene3D" id="2.60.40.1080">
    <property type="match status" value="1"/>
</dbReference>
<evidence type="ECO:0000259" key="5">
    <source>
        <dbReference type="SMART" id="SM00635"/>
    </source>
</evidence>
<dbReference type="Gene3D" id="2.60.40.4270">
    <property type="entry name" value="Listeria-Bacteroides repeat domain"/>
    <property type="match status" value="4"/>
</dbReference>
<comment type="caution">
    <text evidence="6">The sequence shown here is derived from an EMBL/GenBank/DDBJ whole genome shotgun (WGS) entry which is preliminary data.</text>
</comment>
<keyword evidence="4" id="KW-1133">Transmembrane helix</keyword>
<feature type="compositionally biased region" description="Polar residues" evidence="3">
    <location>
        <begin position="88"/>
        <end position="100"/>
    </location>
</feature>
<dbReference type="Pfam" id="PF06458">
    <property type="entry name" value="MucBP"/>
    <property type="match status" value="4"/>
</dbReference>
<dbReference type="Pfam" id="PF02368">
    <property type="entry name" value="Big_2"/>
    <property type="match status" value="1"/>
</dbReference>
<protein>
    <submittedName>
        <fullName evidence="6">InlB B-repeat-containing protein</fullName>
    </submittedName>
</protein>
<evidence type="ECO:0000313" key="6">
    <source>
        <dbReference type="EMBL" id="MBC2889957.1"/>
    </source>
</evidence>
<accession>A0A842JE52</accession>
<evidence type="ECO:0000256" key="4">
    <source>
        <dbReference type="SAM" id="Phobius"/>
    </source>
</evidence>
<name>A0A842JE52_9ACTN</name>
<comment type="subcellular location">
    <subcellularLocation>
        <location evidence="1">Cell envelope</location>
    </subcellularLocation>
</comment>
<feature type="region of interest" description="Disordered" evidence="3">
    <location>
        <begin position="45"/>
        <end position="104"/>
    </location>
</feature>
<proteinExistence type="predicted"/>
<keyword evidence="7" id="KW-1185">Reference proteome</keyword>
<dbReference type="GO" id="GO:0030313">
    <property type="term" value="C:cell envelope"/>
    <property type="evidence" value="ECO:0007669"/>
    <property type="project" value="UniProtKB-SubCell"/>
</dbReference>
<dbReference type="RefSeq" id="WP_185905712.1">
    <property type="nucleotide sequence ID" value="NZ_JACMSE010000008.1"/>
</dbReference>
<dbReference type="Pfam" id="PF09479">
    <property type="entry name" value="Flg_new"/>
    <property type="match status" value="5"/>
</dbReference>
<dbReference type="Pfam" id="PF18676">
    <property type="entry name" value="MBG_2"/>
    <property type="match status" value="2"/>
</dbReference>
<feature type="domain" description="BIG2" evidence="5">
    <location>
        <begin position="564"/>
        <end position="639"/>
    </location>
</feature>
<dbReference type="InterPro" id="IPR041286">
    <property type="entry name" value="MBG_2"/>
</dbReference>
<dbReference type="Gene3D" id="3.10.20.320">
    <property type="entry name" value="Putative peptidoglycan bound protein (lpxtg motif)"/>
    <property type="match status" value="3"/>
</dbReference>
<dbReference type="SUPFAM" id="SSF49373">
    <property type="entry name" value="Invasin/intimin cell-adhesion fragments"/>
    <property type="match status" value="1"/>
</dbReference>
<reference evidence="6 7" key="1">
    <citation type="submission" date="2020-08" db="EMBL/GenBank/DDBJ databases">
        <authorList>
            <person name="Liu C."/>
            <person name="Sun Q."/>
        </authorList>
    </citation>
    <scope>NUCLEOTIDE SEQUENCE [LARGE SCALE GENOMIC DNA]</scope>
    <source>
        <strain evidence="6 7">N22</strain>
    </source>
</reference>
<dbReference type="Proteomes" id="UP000587396">
    <property type="component" value="Unassembled WGS sequence"/>
</dbReference>
<dbReference type="InterPro" id="IPR013378">
    <property type="entry name" value="InlB-like_B-rpt"/>
</dbReference>
<evidence type="ECO:0000256" key="2">
    <source>
        <dbReference type="ARBA" id="ARBA00022737"/>
    </source>
</evidence>
<feature type="compositionally biased region" description="Low complexity" evidence="3">
    <location>
        <begin position="73"/>
        <end position="85"/>
    </location>
</feature>
<sequence length="1933" mass="203868">MSMFEKLCDAKNTFEGKALAVFMAVVMAFSLSNLTSFANATEGDASSEAPAAQDALNDAAGNEAAESTQAGDPETAAPAEEPAAPVQGETTAPSVQSPAPSTDLPVAEPGVAVVGLDFEHAYIKYLDQDLKAPLASFNAPLNKELAFTAHADTGYEIDKVKTVVNGAETELAADEQTGEYKVPADLVTSNLTIEVEAKAAESESPAPEDSSATPITSDTKIEAGEDAASNDVENAVEDEDVVKVEADVSNPAFEGYATAGNVLVKVTAAAGVLPEGATVQAAPVERQDVVDAVAQKIESRGKTLESATAVDVTLLDKDGNEIQPNGAVNVCFFDTNVEGEEVGVYRVSDDAATVETIGARQADTAVQSFDVDHFTIYVVGGSKKDTNGDGSMNSKANRYEAKPGDKIELVNDMFRAYHDWEIAEGSEYATLESSGYDFNINKPVATIVVSDSAIPGTQITVEYWNSYNSKDYYSAFYITVVTEGFAVNFDLNGGSGIVNTMYGDQNKGIELPDDSDIVAPTGKRFVGWSDNKKAKDPKYNAGDLYKPTKNTTLYAVYADKIPVPATAIQIAGEDSVGVGKTTKLEASLIPATTTDTVTWASSDSSVATVDKNGVVSGKSAGSVTITAKAGGVSAEKALSVEYKHTITYVPGEGSGTIADQVVTDGDSVTLSDGAGFTLKSNRLVGWRDQDWTTYALGETITPAGDLTLTAMWNQVYTVTFDPNGAQGTSYVLESTSSTITLPTPDACDFTYPGHTFVGWSTDKSGGGSNYVADIQNTIKSGMTYYAIWVDNSAAKDQVAYFYVRTTGGQDGIKPEPADYPANGYYPKNGEEGNVNINGVWYNNSGKIKQAVAINNNNELVASNIASEPRDMASIVRAQGGSFDPATQKIVWYVIKHQNNGTWHVDGVIWDKGKYSVTYHSNGGEVTAVPSAKQYAEDSQVEVEFDPSPTRTGYKFVGWDTDAGADPNNVMYPVGSSPSFKMGASNVDLYAIWAPNLYTVSYVDGVDNEVVFPDDVHAQCAYESDTPDFSGGTPQRLGYKFAGWEPTVSKTVLGDATYAAVWQAVNSSYTVRWIDIDTNEPIKPDDVRSANTDTPVAVKAADKIIPGYEYVAEGSVTSGTVAADGSLALTLNFKKAQVPYTVHYYLEGTETPLAGDTLGKGIYGTTVEVSAQSIPGYTVVGPATQLLPLLEPKNNETIFYYSADAASIVFEENGGSEVADLAGRTGEALASTAMPTTTRAGYTFAGWYDNAQLSGPEATALPAVYPAGTTTYWAKWTANPYAFTVKYVDEAGKSIADSVAGEAAFGSTVKAADYNTKAIDGYTYKSDTGDLVMGLDNNVMTVTYTANPYAFTVKYVDEAGKSIADSVAGEAAFGSTVKAADYNTKAIDGYTYKSDTGDLVMGLDNNVMTVTYTANPYAFTVKYVDEAGKSIADSVAGEAAFGSTVKAADYNTKAIDGYTYKSDTGDLVMGLDNNVMTVTYTADFSDLTATGFEVTYDGGTHNVQVGGTILPTDTVEYWVGNTKLPANEFVNVADSAEVTVKVIRGGQTWTSDPVTAKINPAGVAIVVNSDTKVYGAADPTFSGTVSGLVANSDLGEITYGRLAADANKENVGDDITLTASYTDNGNYDVSVTNGKLTITPSDANAIVATGVTKTYDGQVASIVANAAQPNSTIEYSVDGQNWTTNNPTFTDVGTYTVQARAINPNFAQVIASADVVVSPATITVTANNQTKVAGTADPELTYAFSGVVNNEVARFMGGLQREAGEDVGSYAINQGDLALVDNGDFRASNYTLEFVPGTLVVTAALVPLTPPPAPTPEPTPTTPIGTVPEGPLEPALTPIVQALEDAVTPLAGPQEETISDNDNPLAGYDRVSCWVHYYLILGIIVTVIYGGGVLVRRINFTRKLKGYEDDVLGVEDETATAPAAAPMATEGKEA</sequence>
<organism evidence="6 7">
    <name type="scientific">Gordonibacter massiliensis</name>
    <name type="common">ex Traore et al. 2017</name>
    <dbReference type="NCBI Taxonomy" id="1841863"/>
    <lineage>
        <taxon>Bacteria</taxon>
        <taxon>Bacillati</taxon>
        <taxon>Actinomycetota</taxon>
        <taxon>Coriobacteriia</taxon>
        <taxon>Eggerthellales</taxon>
        <taxon>Eggerthellaceae</taxon>
        <taxon>Gordonibacter</taxon>
    </lineage>
</organism>
<dbReference type="InterPro" id="IPR008964">
    <property type="entry name" value="Invasin/intimin_cell_adhesion"/>
</dbReference>
<keyword evidence="4" id="KW-0812">Transmembrane</keyword>
<gene>
    <name evidence="6" type="ORF">H7313_11480</name>
</gene>
<evidence type="ECO:0000256" key="1">
    <source>
        <dbReference type="ARBA" id="ARBA00004196"/>
    </source>
</evidence>
<evidence type="ECO:0000313" key="7">
    <source>
        <dbReference type="Proteomes" id="UP000587396"/>
    </source>
</evidence>
<feature type="transmembrane region" description="Helical" evidence="4">
    <location>
        <begin position="1873"/>
        <end position="1894"/>
    </location>
</feature>
<dbReference type="InterPro" id="IPR009459">
    <property type="entry name" value="MucBP_dom"/>
</dbReference>
<dbReference type="NCBIfam" id="TIGR02543">
    <property type="entry name" value="List_Bact_rpt"/>
    <property type="match status" value="2"/>
</dbReference>
<dbReference type="InterPro" id="IPR003343">
    <property type="entry name" value="Big_2"/>
</dbReference>
<evidence type="ECO:0000256" key="3">
    <source>
        <dbReference type="SAM" id="MobiDB-lite"/>
    </source>
</evidence>
<keyword evidence="4" id="KW-0472">Membrane</keyword>
<dbReference type="EMBL" id="JACMSE010000008">
    <property type="protein sequence ID" value="MBC2889957.1"/>
    <property type="molecule type" value="Genomic_DNA"/>
</dbReference>
<feature type="region of interest" description="Disordered" evidence="3">
    <location>
        <begin position="198"/>
        <end position="218"/>
    </location>
</feature>
<feature type="compositionally biased region" description="Low complexity" evidence="3">
    <location>
        <begin position="202"/>
        <end position="212"/>
    </location>
</feature>
<keyword evidence="2" id="KW-0677">Repeat</keyword>